<reference evidence="2" key="1">
    <citation type="submission" date="2015-06" db="EMBL/GenBank/DDBJ databases">
        <authorList>
            <person name="Radhakrishnan Rajesh"/>
            <person name="Underwood Anthony"/>
            <person name="Al-Shahib Ali"/>
        </authorList>
    </citation>
    <scope>NUCLEOTIDE SEQUENCE [LARGE SCALE GENOMIC DNA]</scope>
    <source>
        <strain evidence="2">P19_London_7_VIM_2_05_10</strain>
    </source>
</reference>
<proteinExistence type="predicted"/>
<dbReference type="AlphaFoldDB" id="A0A9P1VZ38"/>
<comment type="caution">
    <text evidence="1">The sequence shown here is derived from an EMBL/GenBank/DDBJ whole genome shotgun (WGS) entry which is preliminary data.</text>
</comment>
<organism evidence="1 2">
    <name type="scientific">Pseudomonas aeruginosa</name>
    <dbReference type="NCBI Taxonomy" id="287"/>
    <lineage>
        <taxon>Bacteria</taxon>
        <taxon>Pseudomonadati</taxon>
        <taxon>Pseudomonadota</taxon>
        <taxon>Gammaproteobacteria</taxon>
        <taxon>Pseudomonadales</taxon>
        <taxon>Pseudomonadaceae</taxon>
        <taxon>Pseudomonas</taxon>
    </lineage>
</organism>
<accession>A0A9P1VZ38</accession>
<evidence type="ECO:0000313" key="1">
    <source>
        <dbReference type="EMBL" id="CRP85970.1"/>
    </source>
</evidence>
<name>A0A9P1VZ38_PSEAI</name>
<evidence type="ECO:0000313" key="2">
    <source>
        <dbReference type="Proteomes" id="UP000045039"/>
    </source>
</evidence>
<sequence>MSVSALLKVYKPADAVKFRITNERLSGVNRVRIEGEVFGAKGSTVKHFGSPAEADAFFDAMTEAGAEAWWQSLFAKVSEEFAGLLERDFLYGAAGSSPRGLFNA</sequence>
<dbReference type="Proteomes" id="UP000045039">
    <property type="component" value="Unassembled WGS sequence"/>
</dbReference>
<gene>
    <name evidence="1" type="ORF">PAERUG_P19_London_7_VIM_2_05_10_05792</name>
</gene>
<protein>
    <submittedName>
        <fullName evidence="1">Uncharacterized protein</fullName>
    </submittedName>
</protein>
<dbReference type="RefSeq" id="WP_042855577.1">
    <property type="nucleotide sequence ID" value="NZ_CVVU01000248.1"/>
</dbReference>
<dbReference type="EMBL" id="CVVU01000248">
    <property type="protein sequence ID" value="CRP85970.1"/>
    <property type="molecule type" value="Genomic_DNA"/>
</dbReference>